<keyword evidence="5" id="KW-0210">Decarboxylase</keyword>
<dbReference type="EMBL" id="FNHU01000004">
    <property type="protein sequence ID" value="SDM58144.1"/>
    <property type="molecule type" value="Genomic_DNA"/>
</dbReference>
<proteinExistence type="predicted"/>
<dbReference type="UniPathway" id="UPA00035">
    <property type="reaction ID" value="UER00043"/>
</dbReference>
<dbReference type="GO" id="GO:0000162">
    <property type="term" value="P:L-tryptophan biosynthetic process"/>
    <property type="evidence" value="ECO:0007669"/>
    <property type="project" value="UniProtKB-UniPathway"/>
</dbReference>
<dbReference type="InterPro" id="IPR013798">
    <property type="entry name" value="Indole-3-glycerol_P_synth_dom"/>
</dbReference>
<keyword evidence="6" id="KW-0822">Tryptophan biosynthesis</keyword>
<dbReference type="AlphaFoldDB" id="A0A1G9UEI8"/>
<evidence type="ECO:0000256" key="7">
    <source>
        <dbReference type="ARBA" id="ARBA00023141"/>
    </source>
</evidence>
<dbReference type="PANTHER" id="PTHR22854">
    <property type="entry name" value="TRYPTOPHAN BIOSYNTHESIS PROTEIN"/>
    <property type="match status" value="1"/>
</dbReference>
<organism evidence="10 11">
    <name type="scientific">Actinomyces ruminicola</name>
    <dbReference type="NCBI Taxonomy" id="332524"/>
    <lineage>
        <taxon>Bacteria</taxon>
        <taxon>Bacillati</taxon>
        <taxon>Actinomycetota</taxon>
        <taxon>Actinomycetes</taxon>
        <taxon>Actinomycetales</taxon>
        <taxon>Actinomycetaceae</taxon>
        <taxon>Actinomyces</taxon>
    </lineage>
</organism>
<comment type="catalytic activity">
    <reaction evidence="1">
        <text>1-(2-carboxyphenylamino)-1-deoxy-D-ribulose 5-phosphate + H(+) = (1S,2R)-1-C-(indol-3-yl)glycerol 3-phosphate + CO2 + H2O</text>
        <dbReference type="Rhea" id="RHEA:23476"/>
        <dbReference type="ChEBI" id="CHEBI:15377"/>
        <dbReference type="ChEBI" id="CHEBI:15378"/>
        <dbReference type="ChEBI" id="CHEBI:16526"/>
        <dbReference type="ChEBI" id="CHEBI:58613"/>
        <dbReference type="ChEBI" id="CHEBI:58866"/>
        <dbReference type="EC" id="4.1.1.48"/>
    </reaction>
</comment>
<evidence type="ECO:0000256" key="4">
    <source>
        <dbReference type="ARBA" id="ARBA00022605"/>
    </source>
</evidence>
<evidence type="ECO:0000313" key="10">
    <source>
        <dbReference type="EMBL" id="SDM58144.1"/>
    </source>
</evidence>
<keyword evidence="8" id="KW-0456">Lyase</keyword>
<dbReference type="RefSeq" id="WP_256329060.1">
    <property type="nucleotide sequence ID" value="NZ_FNHU01000004.1"/>
</dbReference>
<dbReference type="InterPro" id="IPR045186">
    <property type="entry name" value="Indole-3-glycerol_P_synth"/>
</dbReference>
<dbReference type="Proteomes" id="UP000199671">
    <property type="component" value="Unassembled WGS sequence"/>
</dbReference>
<name>A0A1G9UEI8_9ACTO</name>
<evidence type="ECO:0000256" key="3">
    <source>
        <dbReference type="ARBA" id="ARBA00012362"/>
    </source>
</evidence>
<dbReference type="InterPro" id="IPR011060">
    <property type="entry name" value="RibuloseP-bd_barrel"/>
</dbReference>
<evidence type="ECO:0000256" key="8">
    <source>
        <dbReference type="ARBA" id="ARBA00023239"/>
    </source>
</evidence>
<evidence type="ECO:0000313" key="11">
    <source>
        <dbReference type="Proteomes" id="UP000199671"/>
    </source>
</evidence>
<evidence type="ECO:0000259" key="9">
    <source>
        <dbReference type="Pfam" id="PF00218"/>
    </source>
</evidence>
<keyword evidence="4" id="KW-0028">Amino-acid biosynthesis</keyword>
<protein>
    <recommendedName>
        <fullName evidence="3">indole-3-glycerol-phosphate synthase</fullName>
        <ecNumber evidence="3">4.1.1.48</ecNumber>
    </recommendedName>
</protein>
<dbReference type="PANTHER" id="PTHR22854:SF2">
    <property type="entry name" value="INDOLE-3-GLYCEROL-PHOSPHATE SYNTHASE"/>
    <property type="match status" value="1"/>
</dbReference>
<evidence type="ECO:0000256" key="2">
    <source>
        <dbReference type="ARBA" id="ARBA00004696"/>
    </source>
</evidence>
<evidence type="ECO:0000256" key="5">
    <source>
        <dbReference type="ARBA" id="ARBA00022793"/>
    </source>
</evidence>
<dbReference type="Gene3D" id="3.20.20.70">
    <property type="entry name" value="Aldolase class I"/>
    <property type="match status" value="1"/>
</dbReference>
<dbReference type="GO" id="GO:0004425">
    <property type="term" value="F:indole-3-glycerol-phosphate synthase activity"/>
    <property type="evidence" value="ECO:0007669"/>
    <property type="project" value="UniProtKB-EC"/>
</dbReference>
<accession>A0A1G9UEI8</accession>
<reference evidence="10 11" key="1">
    <citation type="submission" date="2016-10" db="EMBL/GenBank/DDBJ databases">
        <authorList>
            <person name="de Groot N.N."/>
        </authorList>
    </citation>
    <scope>NUCLEOTIDE SEQUENCE [LARGE SCALE GENOMIC DNA]</scope>
    <source>
        <strain evidence="10 11">KPR-7B</strain>
    </source>
</reference>
<comment type="pathway">
    <text evidence="2">Amino-acid biosynthesis; L-tryptophan biosynthesis; L-tryptophan from chorismate: step 4/5.</text>
</comment>
<feature type="domain" description="Indole-3-glycerol phosphate synthase" evidence="9">
    <location>
        <begin position="5"/>
        <end position="256"/>
    </location>
</feature>
<gene>
    <name evidence="10" type="ORF">SAMN04487766_10462</name>
</gene>
<dbReference type="SUPFAM" id="SSF51366">
    <property type="entry name" value="Ribulose-phoshate binding barrel"/>
    <property type="match status" value="1"/>
</dbReference>
<evidence type="ECO:0000256" key="6">
    <source>
        <dbReference type="ARBA" id="ARBA00022822"/>
    </source>
</evidence>
<dbReference type="EC" id="4.1.1.48" evidence="3"/>
<evidence type="ECO:0000256" key="1">
    <source>
        <dbReference type="ARBA" id="ARBA00001633"/>
    </source>
</evidence>
<keyword evidence="7" id="KW-0057">Aromatic amino acid biosynthesis</keyword>
<dbReference type="Pfam" id="PF00218">
    <property type="entry name" value="IGPS"/>
    <property type="match status" value="1"/>
</dbReference>
<sequence length="274" mass="28540">MNGFEELAATARACVAARERRVPLDALKESVRAAPACRDAVAALRGEGRAVSVIAEVKRATATFADLSGVGDVAILAGFYAAGGAACVSVVTEPVRSHGRLADLDAVRAAVDVPVLVNDVVVTPYQVHEARAHGADLLMLDARLEPLILESLIERTHSLGMAAVVEAHSRAEALAAAHAGARFVAVDARDPQTRQVDRSRFERVAEVLPASVTRIAAGGVRGPHDVMSYARAGANVVLVGEAVIRSADPQQFVAELVAAGSHPALLPATHREAP</sequence>
<dbReference type="InterPro" id="IPR013785">
    <property type="entry name" value="Aldolase_TIM"/>
</dbReference>
<dbReference type="GO" id="GO:0004640">
    <property type="term" value="F:phosphoribosylanthranilate isomerase activity"/>
    <property type="evidence" value="ECO:0007669"/>
    <property type="project" value="TreeGrafter"/>
</dbReference>